<dbReference type="EMBL" id="RDOJ01000009">
    <property type="protein sequence ID" value="RLZ09671.1"/>
    <property type="molecule type" value="Genomic_DNA"/>
</dbReference>
<proteinExistence type="predicted"/>
<keyword evidence="1" id="KW-0812">Transmembrane</keyword>
<feature type="transmembrane region" description="Helical" evidence="1">
    <location>
        <begin position="190"/>
        <end position="208"/>
    </location>
</feature>
<keyword evidence="1" id="KW-1133">Transmembrane helix</keyword>
<dbReference type="RefSeq" id="WP_121934624.1">
    <property type="nucleotide sequence ID" value="NZ_RDOJ01000009.1"/>
</dbReference>
<name>A0A3L9MA29_9FLAO</name>
<feature type="transmembrane region" description="Helical" evidence="1">
    <location>
        <begin position="12"/>
        <end position="33"/>
    </location>
</feature>
<protein>
    <submittedName>
        <fullName evidence="2">Uncharacterized protein</fullName>
    </submittedName>
</protein>
<evidence type="ECO:0000313" key="3">
    <source>
        <dbReference type="Proteomes" id="UP000275348"/>
    </source>
</evidence>
<feature type="transmembrane region" description="Helical" evidence="1">
    <location>
        <begin position="228"/>
        <end position="249"/>
    </location>
</feature>
<dbReference type="AlphaFoldDB" id="A0A3L9MA29"/>
<sequence length="381" mass="45183">MKTYEISPFWKYLSLAIIYSIYLGALYFLYPIYSKTEMNMFVTVIIPFAYFFLGIFLYSYLNSQFSLILVIDNEKIRQENDKIYKEWYFDEIKGFRVLKNMIILETNHPEKKALKLASYYDNYSEIETWIRARFKNLDKNEKYTERKEIKAIEKKHKNLKESDAKKITKTLNVLAVIILIWMIFFKEFFITLAIYSSIVLFFICIFTLKKYKGIIKFIDNKNTISPSIGIALSLIPGALIISCILKYNFLDYSYILLYSGIIAFIILVIYFINEDYKTIIKKKFNLITLFFIAFAFGFGSIINLNAIHNQRNEYYNSKILNKFTSGGKTTSYIFTIDKWQYISEIKDVDISYDLYESKNIGDNISITYYEGFFKIPFYTVK</sequence>
<dbReference type="Proteomes" id="UP000275348">
    <property type="component" value="Unassembled WGS sequence"/>
</dbReference>
<gene>
    <name evidence="2" type="ORF">EAH69_07740</name>
</gene>
<reference evidence="2 3" key="1">
    <citation type="submission" date="2018-10" db="EMBL/GenBank/DDBJ databases">
        <authorList>
            <person name="Chen X."/>
        </authorList>
    </citation>
    <scope>NUCLEOTIDE SEQUENCE [LARGE SCALE GENOMIC DNA]</scope>
    <source>
        <strain evidence="2 3">YIM 102668</strain>
    </source>
</reference>
<accession>A0A3L9MA29</accession>
<evidence type="ECO:0000313" key="2">
    <source>
        <dbReference type="EMBL" id="RLZ09671.1"/>
    </source>
</evidence>
<organism evidence="2 3">
    <name type="scientific">Faecalibacter macacae</name>
    <dbReference type="NCBI Taxonomy" id="1859289"/>
    <lineage>
        <taxon>Bacteria</taxon>
        <taxon>Pseudomonadati</taxon>
        <taxon>Bacteroidota</taxon>
        <taxon>Flavobacteriia</taxon>
        <taxon>Flavobacteriales</taxon>
        <taxon>Weeksellaceae</taxon>
        <taxon>Faecalibacter</taxon>
    </lineage>
</organism>
<comment type="caution">
    <text evidence="2">The sequence shown here is derived from an EMBL/GenBank/DDBJ whole genome shotgun (WGS) entry which is preliminary data.</text>
</comment>
<keyword evidence="3" id="KW-1185">Reference proteome</keyword>
<feature type="transmembrane region" description="Helical" evidence="1">
    <location>
        <begin position="284"/>
        <end position="302"/>
    </location>
</feature>
<feature type="transmembrane region" description="Helical" evidence="1">
    <location>
        <begin position="167"/>
        <end position="184"/>
    </location>
</feature>
<keyword evidence="1" id="KW-0472">Membrane</keyword>
<feature type="transmembrane region" description="Helical" evidence="1">
    <location>
        <begin position="39"/>
        <end position="61"/>
    </location>
</feature>
<evidence type="ECO:0000256" key="1">
    <source>
        <dbReference type="SAM" id="Phobius"/>
    </source>
</evidence>
<dbReference type="OrthoDB" id="5936019at2"/>
<feature type="transmembrane region" description="Helical" evidence="1">
    <location>
        <begin position="255"/>
        <end position="272"/>
    </location>
</feature>